<dbReference type="PIRSF" id="PIRSF027391">
    <property type="entry name" value="Hpre_diP_synt_I"/>
    <property type="match status" value="1"/>
</dbReference>
<name>F4A1T0_MAHA5</name>
<dbReference type="STRING" id="697281.Mahau_1954"/>
<accession>F4A1T0</accession>
<reference evidence="3" key="1">
    <citation type="submission" date="2010-11" db="EMBL/GenBank/DDBJ databases">
        <title>The complete genome of Mahella australiensis DSM 15567.</title>
        <authorList>
            <consortium name="US DOE Joint Genome Institute (JGI-PGF)"/>
            <person name="Lucas S."/>
            <person name="Copeland A."/>
            <person name="Lapidus A."/>
            <person name="Bruce D."/>
            <person name="Goodwin L."/>
            <person name="Pitluck S."/>
            <person name="Kyrpides N."/>
            <person name="Mavromatis K."/>
            <person name="Pagani I."/>
            <person name="Ivanova N."/>
            <person name="Teshima H."/>
            <person name="Brettin T."/>
            <person name="Detter J.C."/>
            <person name="Han C."/>
            <person name="Tapia R."/>
            <person name="Land M."/>
            <person name="Hauser L."/>
            <person name="Markowitz V."/>
            <person name="Cheng J.-F."/>
            <person name="Hugenholtz P."/>
            <person name="Woyke T."/>
            <person name="Wu D."/>
            <person name="Spring S."/>
            <person name="Pukall R."/>
            <person name="Steenblock K."/>
            <person name="Schneider S."/>
            <person name="Klenk H.-P."/>
            <person name="Eisen J.A."/>
        </authorList>
    </citation>
    <scope>NUCLEOTIDE SEQUENCE [LARGE SCALE GENOMIC DNA]</scope>
    <source>
        <strain evidence="3">DSM 15567 / CIP 107919 / 50-1 BON</strain>
    </source>
</reference>
<dbReference type="InterPro" id="IPR010898">
    <property type="entry name" value="Hpre_diP_synth_I"/>
</dbReference>
<feature type="transmembrane region" description="Helical" evidence="1">
    <location>
        <begin position="104"/>
        <end position="128"/>
    </location>
</feature>
<feature type="transmembrane region" description="Helical" evidence="1">
    <location>
        <begin position="134"/>
        <end position="159"/>
    </location>
</feature>
<keyword evidence="3" id="KW-1185">Reference proteome</keyword>
<dbReference type="KEGG" id="mas:Mahau_1954"/>
<feature type="transmembrane region" description="Helical" evidence="1">
    <location>
        <begin position="6"/>
        <end position="27"/>
    </location>
</feature>
<protein>
    <submittedName>
        <fullName evidence="2">Heptaprenyl diphosphate synthase component I</fullName>
    </submittedName>
</protein>
<dbReference type="EMBL" id="CP002360">
    <property type="protein sequence ID" value="AEE97130.1"/>
    <property type="molecule type" value="Genomic_DNA"/>
</dbReference>
<dbReference type="AlphaFoldDB" id="F4A1T0"/>
<sequence length="172" mass="18774">MRRTNKIVLLGVMVSIALMLHIFESFIPLSGIMPPGAKLGLANIVTLIVIMFFGFKEAVVVVILRTFLGSLFGGGFVVFFYSLAGGLLSTVVMSIMYKRFDKYFSLAGISIAGGVFHNIGQLLVFSIVANTAGIFAYLPALLITGVMAGYFIGLVASFLERYIKSHMKWLMK</sequence>
<feature type="transmembrane region" description="Helical" evidence="1">
    <location>
        <begin position="39"/>
        <end position="64"/>
    </location>
</feature>
<organism evidence="2 3">
    <name type="scientific">Mahella australiensis (strain DSM 15567 / CIP 107919 / 50-1 BON)</name>
    <dbReference type="NCBI Taxonomy" id="697281"/>
    <lineage>
        <taxon>Bacteria</taxon>
        <taxon>Bacillati</taxon>
        <taxon>Bacillota</taxon>
        <taxon>Clostridia</taxon>
        <taxon>Thermoanaerobacterales</taxon>
        <taxon>Thermoanaerobacterales Family IV. Incertae Sedis</taxon>
        <taxon>Mahella</taxon>
    </lineage>
</organism>
<keyword evidence="1" id="KW-0812">Transmembrane</keyword>
<gene>
    <name evidence="2" type="ordered locus">Mahau_1954</name>
</gene>
<feature type="transmembrane region" description="Helical" evidence="1">
    <location>
        <begin position="76"/>
        <end position="97"/>
    </location>
</feature>
<reference evidence="2 3" key="2">
    <citation type="journal article" date="2011" name="Stand. Genomic Sci.">
        <title>Complete genome sequence of Mahella australiensis type strain (50-1 BON).</title>
        <authorList>
            <person name="Sikorski J."/>
            <person name="Teshima H."/>
            <person name="Nolan M."/>
            <person name="Lucas S."/>
            <person name="Hammon N."/>
            <person name="Deshpande S."/>
            <person name="Cheng J.F."/>
            <person name="Pitluck S."/>
            <person name="Liolios K."/>
            <person name="Pagani I."/>
            <person name="Ivanova N."/>
            <person name="Huntemann M."/>
            <person name="Mavromatis K."/>
            <person name="Ovchinikova G."/>
            <person name="Pati A."/>
            <person name="Tapia R."/>
            <person name="Han C."/>
            <person name="Goodwin L."/>
            <person name="Chen A."/>
            <person name="Palaniappan K."/>
            <person name="Land M."/>
            <person name="Hauser L."/>
            <person name="Ngatchou-Djao O.D."/>
            <person name="Rohde M."/>
            <person name="Pukall R."/>
            <person name="Spring S."/>
            <person name="Abt B."/>
            <person name="Goker M."/>
            <person name="Detter J.C."/>
            <person name="Woyke T."/>
            <person name="Bristow J."/>
            <person name="Markowitz V."/>
            <person name="Hugenholtz P."/>
            <person name="Eisen J.A."/>
            <person name="Kyrpides N.C."/>
            <person name="Klenk H.P."/>
            <person name="Lapidus A."/>
        </authorList>
    </citation>
    <scope>NUCLEOTIDE SEQUENCE [LARGE SCALE GENOMIC DNA]</scope>
    <source>
        <strain evidence="3">DSM 15567 / CIP 107919 / 50-1 BON</strain>
    </source>
</reference>
<dbReference type="RefSeq" id="WP_013781558.1">
    <property type="nucleotide sequence ID" value="NC_015520.1"/>
</dbReference>
<dbReference type="Proteomes" id="UP000008457">
    <property type="component" value="Chromosome"/>
</dbReference>
<evidence type="ECO:0000313" key="3">
    <source>
        <dbReference type="Proteomes" id="UP000008457"/>
    </source>
</evidence>
<proteinExistence type="predicted"/>
<dbReference type="OrthoDB" id="9799095at2"/>
<keyword evidence="1" id="KW-0472">Membrane</keyword>
<dbReference type="InterPro" id="IPR014535">
    <property type="entry name" value="Hpre_diP_synt_I"/>
</dbReference>
<evidence type="ECO:0000256" key="1">
    <source>
        <dbReference type="SAM" id="Phobius"/>
    </source>
</evidence>
<evidence type="ECO:0000313" key="2">
    <source>
        <dbReference type="EMBL" id="AEE97130.1"/>
    </source>
</evidence>
<dbReference type="HOGENOM" id="CLU_108933_1_1_9"/>
<dbReference type="eggNOG" id="COG4769">
    <property type="taxonomic scope" value="Bacteria"/>
</dbReference>
<keyword evidence="1" id="KW-1133">Transmembrane helix</keyword>
<dbReference type="Gene3D" id="1.10.1760.20">
    <property type="match status" value="1"/>
</dbReference>
<dbReference type="Pfam" id="PF07456">
    <property type="entry name" value="Hpre_diP_synt_I"/>
    <property type="match status" value="1"/>
</dbReference>